<dbReference type="PANTHER" id="PTHR45642:SF154">
    <property type="entry name" value="OS09G0132200 PROTEIN"/>
    <property type="match status" value="1"/>
</dbReference>
<dbReference type="HOGENOM" id="CLU_015101_16_1_1"/>
<reference evidence="2" key="2">
    <citation type="submission" date="2015-03" db="UniProtKB">
        <authorList>
            <consortium name="EnsemblPlants"/>
        </authorList>
    </citation>
    <scope>IDENTIFICATION</scope>
</reference>
<dbReference type="InterPro" id="IPR050592">
    <property type="entry name" value="GDSL_lipolytic_enzyme"/>
</dbReference>
<dbReference type="SUPFAM" id="SSF52266">
    <property type="entry name" value="SGNH hydrolase"/>
    <property type="match status" value="1"/>
</dbReference>
<protein>
    <submittedName>
        <fullName evidence="2">Uncharacterized protein</fullName>
    </submittedName>
</protein>
<dbReference type="eggNOG" id="KOG0017">
    <property type="taxonomic scope" value="Eukaryota"/>
</dbReference>
<dbReference type="GO" id="GO:0016788">
    <property type="term" value="F:hydrolase activity, acting on ester bonds"/>
    <property type="evidence" value="ECO:0007669"/>
    <property type="project" value="InterPro"/>
</dbReference>
<organism evidence="2">
    <name type="scientific">Oryza barthii</name>
    <dbReference type="NCBI Taxonomy" id="65489"/>
    <lineage>
        <taxon>Eukaryota</taxon>
        <taxon>Viridiplantae</taxon>
        <taxon>Streptophyta</taxon>
        <taxon>Embryophyta</taxon>
        <taxon>Tracheophyta</taxon>
        <taxon>Spermatophyta</taxon>
        <taxon>Magnoliopsida</taxon>
        <taxon>Liliopsida</taxon>
        <taxon>Poales</taxon>
        <taxon>Poaceae</taxon>
        <taxon>BOP clade</taxon>
        <taxon>Oryzoideae</taxon>
        <taxon>Oryzeae</taxon>
        <taxon>Oryzinae</taxon>
        <taxon>Oryza</taxon>
    </lineage>
</organism>
<dbReference type="EnsemblPlants" id="OBART09G01470.1">
    <property type="protein sequence ID" value="OBART09G01470.1"/>
    <property type="gene ID" value="OBART09G01470"/>
</dbReference>
<comment type="similarity">
    <text evidence="1">Belongs to the 'GDSL' lipolytic enzyme family.</text>
</comment>
<dbReference type="CDD" id="cd01837">
    <property type="entry name" value="SGNH_plant_lipase_like"/>
    <property type="match status" value="1"/>
</dbReference>
<dbReference type="InterPro" id="IPR035669">
    <property type="entry name" value="SGNH_plant_lipase-like"/>
</dbReference>
<dbReference type="InterPro" id="IPR001087">
    <property type="entry name" value="GDSL"/>
</dbReference>
<name>A0A0D3H3V9_9ORYZ</name>
<dbReference type="PANTHER" id="PTHR45642">
    <property type="entry name" value="GDSL ESTERASE/LIPASE EXL3"/>
    <property type="match status" value="1"/>
</dbReference>
<dbReference type="Proteomes" id="UP000026960">
    <property type="component" value="Chromosome 9"/>
</dbReference>
<sequence>MSVIPLSQQLEYFKEYIEKLKQAKGEDVANEIITEALYVFSIGTNDFIINYFNLPLRRAVYTTAEYTAYLVGEAAAAVRDTHELGAHKIIFAGLAPIGCLPSARTLNHDAPGECNEEHSQVAVAFNTALTEAIGKLNDELTGLRVVYSDTYSVLSAILSNPSYYGFVNIAQGCCGTGLIETSVLCGFNDHLTCQDADSYVFFDSVHPSERTYQIIANKIINTDLKLVL</sequence>
<reference evidence="2" key="1">
    <citation type="journal article" date="2009" name="Rice">
        <title>De Novo Next Generation Sequencing of Plant Genomes.</title>
        <authorList>
            <person name="Rounsley S."/>
            <person name="Marri P.R."/>
            <person name="Yu Y."/>
            <person name="He R."/>
            <person name="Sisneros N."/>
            <person name="Goicoechea J.L."/>
            <person name="Lee S.J."/>
            <person name="Angelova A."/>
            <person name="Kudrna D."/>
            <person name="Luo M."/>
            <person name="Affourtit J."/>
            <person name="Desany B."/>
            <person name="Knight J."/>
            <person name="Niazi F."/>
            <person name="Egholm M."/>
            <person name="Wing R.A."/>
        </authorList>
    </citation>
    <scope>NUCLEOTIDE SEQUENCE [LARGE SCALE GENOMIC DNA]</scope>
    <source>
        <strain evidence="2">cv. IRGC 105608</strain>
    </source>
</reference>
<dbReference type="AlphaFoldDB" id="A0A0D3H3V9"/>
<evidence type="ECO:0000256" key="1">
    <source>
        <dbReference type="ARBA" id="ARBA00008668"/>
    </source>
</evidence>
<proteinExistence type="inferred from homology"/>
<dbReference type="Pfam" id="PF00657">
    <property type="entry name" value="Lipase_GDSL"/>
    <property type="match status" value="1"/>
</dbReference>
<accession>A0A0D3H3V9</accession>
<dbReference type="Gene3D" id="3.40.50.1110">
    <property type="entry name" value="SGNH hydrolase"/>
    <property type="match status" value="1"/>
</dbReference>
<dbReference type="InterPro" id="IPR036514">
    <property type="entry name" value="SGNH_hydro_sf"/>
</dbReference>
<evidence type="ECO:0000313" key="3">
    <source>
        <dbReference type="Proteomes" id="UP000026960"/>
    </source>
</evidence>
<dbReference type="PaxDb" id="65489-OBART09G01470.1"/>
<dbReference type="Gramene" id="OBART09G01470.1">
    <property type="protein sequence ID" value="OBART09G01470.1"/>
    <property type="gene ID" value="OBART09G01470"/>
</dbReference>
<dbReference type="STRING" id="65489.A0A0D3H3V9"/>
<evidence type="ECO:0000313" key="2">
    <source>
        <dbReference type="EnsemblPlants" id="OBART09G01470.1"/>
    </source>
</evidence>
<keyword evidence="3" id="KW-1185">Reference proteome</keyword>